<dbReference type="OrthoDB" id="567387at2759"/>
<evidence type="ECO:0000256" key="5">
    <source>
        <dbReference type="SAM" id="Phobius"/>
    </source>
</evidence>
<dbReference type="InterPro" id="IPR036019">
    <property type="entry name" value="MscL_channel"/>
</dbReference>
<comment type="subcellular location">
    <subcellularLocation>
        <location evidence="1">Membrane</location>
        <topology evidence="1">Multi-pass membrane protein</topology>
    </subcellularLocation>
</comment>
<organism evidence="6 7">
    <name type="scientific">Raphidocelis subcapitata</name>
    <dbReference type="NCBI Taxonomy" id="307507"/>
    <lineage>
        <taxon>Eukaryota</taxon>
        <taxon>Viridiplantae</taxon>
        <taxon>Chlorophyta</taxon>
        <taxon>core chlorophytes</taxon>
        <taxon>Chlorophyceae</taxon>
        <taxon>CS clade</taxon>
        <taxon>Sphaeropleales</taxon>
        <taxon>Selenastraceae</taxon>
        <taxon>Raphidocelis</taxon>
    </lineage>
</organism>
<dbReference type="EMBL" id="BDRX01000153">
    <property type="protein sequence ID" value="GBF99314.1"/>
    <property type="molecule type" value="Genomic_DNA"/>
</dbReference>
<feature type="transmembrane region" description="Helical" evidence="5">
    <location>
        <begin position="70"/>
        <end position="90"/>
    </location>
</feature>
<dbReference type="GO" id="GO:0016020">
    <property type="term" value="C:membrane"/>
    <property type="evidence" value="ECO:0007669"/>
    <property type="project" value="UniProtKB-SubCell"/>
</dbReference>
<evidence type="ECO:0000256" key="2">
    <source>
        <dbReference type="ARBA" id="ARBA00022692"/>
    </source>
</evidence>
<evidence type="ECO:0000256" key="4">
    <source>
        <dbReference type="ARBA" id="ARBA00023136"/>
    </source>
</evidence>
<dbReference type="GO" id="GO:0008381">
    <property type="term" value="F:mechanosensitive monoatomic ion channel activity"/>
    <property type="evidence" value="ECO:0007669"/>
    <property type="project" value="TreeGrafter"/>
</dbReference>
<keyword evidence="2 5" id="KW-0812">Transmembrane</keyword>
<evidence type="ECO:0000256" key="1">
    <source>
        <dbReference type="ARBA" id="ARBA00004141"/>
    </source>
</evidence>
<proteinExistence type="predicted"/>
<protein>
    <submittedName>
        <fullName evidence="6">Mechanosensitive ion channel</fullName>
    </submittedName>
</protein>
<sequence length="197" mass="20779">MAPTRAEVTIPQLDDSSRVSQGCMGKVKGAAQRTASGALKGGAAGAKLLGSGGLGAASAFKDFLLETDMAALLCAVVVGSALTALVNAMVKDILTPVIAAVFGGTDFNSLTFEINHSTFRYGHLINEFISFLILAFVTFFMLILPLRRALAFLKPKRKTTECVECLEKITKGARRCKFCASVQPVAGDSDSEGEKLV</sequence>
<gene>
    <name evidence="6" type="ORF">Rsub_12095</name>
</gene>
<dbReference type="PANTHER" id="PTHR30266">
    <property type="entry name" value="MECHANOSENSITIVE CHANNEL MSCL"/>
    <property type="match status" value="1"/>
</dbReference>
<dbReference type="InParanoid" id="A0A2V0PHL7"/>
<keyword evidence="3 5" id="KW-1133">Transmembrane helix</keyword>
<keyword evidence="4 5" id="KW-0472">Membrane</keyword>
<comment type="caution">
    <text evidence="6">The sequence shown here is derived from an EMBL/GenBank/DDBJ whole genome shotgun (WGS) entry which is preliminary data.</text>
</comment>
<dbReference type="SUPFAM" id="SSF81330">
    <property type="entry name" value="Gated mechanosensitive channel"/>
    <property type="match status" value="1"/>
</dbReference>
<dbReference type="AlphaFoldDB" id="A0A2V0PHL7"/>
<accession>A0A2V0PHL7</accession>
<evidence type="ECO:0000313" key="7">
    <source>
        <dbReference type="Proteomes" id="UP000247498"/>
    </source>
</evidence>
<dbReference type="Pfam" id="PF01741">
    <property type="entry name" value="MscL"/>
    <property type="match status" value="1"/>
</dbReference>
<feature type="transmembrane region" description="Helical" evidence="5">
    <location>
        <begin position="128"/>
        <end position="146"/>
    </location>
</feature>
<evidence type="ECO:0000313" key="6">
    <source>
        <dbReference type="EMBL" id="GBF99314.1"/>
    </source>
</evidence>
<evidence type="ECO:0000256" key="3">
    <source>
        <dbReference type="ARBA" id="ARBA00022989"/>
    </source>
</evidence>
<dbReference type="InterPro" id="IPR037673">
    <property type="entry name" value="MSC/AndL"/>
</dbReference>
<reference evidence="6 7" key="1">
    <citation type="journal article" date="2018" name="Sci. Rep.">
        <title>Raphidocelis subcapitata (=Pseudokirchneriella subcapitata) provides an insight into genome evolution and environmental adaptations in the Sphaeropleales.</title>
        <authorList>
            <person name="Suzuki S."/>
            <person name="Yamaguchi H."/>
            <person name="Nakajima N."/>
            <person name="Kawachi M."/>
        </authorList>
    </citation>
    <scope>NUCLEOTIDE SEQUENCE [LARGE SCALE GENOMIC DNA]</scope>
    <source>
        <strain evidence="6 7">NIES-35</strain>
    </source>
</reference>
<dbReference type="PANTHER" id="PTHR30266:SF2">
    <property type="entry name" value="LARGE-CONDUCTANCE MECHANOSENSITIVE CHANNEL"/>
    <property type="match status" value="1"/>
</dbReference>
<name>A0A2V0PHL7_9CHLO</name>
<dbReference type="Gene3D" id="1.10.1200.120">
    <property type="entry name" value="Large-conductance mechanosensitive channel, MscL, domain 1"/>
    <property type="match status" value="1"/>
</dbReference>
<keyword evidence="7" id="KW-1185">Reference proteome</keyword>
<dbReference type="Proteomes" id="UP000247498">
    <property type="component" value="Unassembled WGS sequence"/>
</dbReference>